<dbReference type="PANTHER" id="PTHR43029:SF4">
    <property type="entry name" value="AMMONIUM TRANSPORTER MEP1-RELATED"/>
    <property type="match status" value="1"/>
</dbReference>
<evidence type="ECO:0000256" key="8">
    <source>
        <dbReference type="RuleBase" id="RU362002"/>
    </source>
</evidence>
<dbReference type="Pfam" id="PF00909">
    <property type="entry name" value="Ammonium_transp"/>
    <property type="match status" value="1"/>
</dbReference>
<feature type="domain" description="Ammonium transporter AmtB-like" evidence="9">
    <location>
        <begin position="16"/>
        <end position="419"/>
    </location>
</feature>
<dbReference type="PANTHER" id="PTHR43029">
    <property type="entry name" value="AMMONIUM TRANSPORTER MEP2"/>
    <property type="match status" value="1"/>
</dbReference>
<dbReference type="InterPro" id="IPR001905">
    <property type="entry name" value="Ammonium_transpt"/>
</dbReference>
<feature type="transmembrane region" description="Helical" evidence="8">
    <location>
        <begin position="12"/>
        <end position="35"/>
    </location>
</feature>
<organism evidence="10 11">
    <name type="scientific">Eremothecium sinecaudum</name>
    <dbReference type="NCBI Taxonomy" id="45286"/>
    <lineage>
        <taxon>Eukaryota</taxon>
        <taxon>Fungi</taxon>
        <taxon>Dikarya</taxon>
        <taxon>Ascomycota</taxon>
        <taxon>Saccharomycotina</taxon>
        <taxon>Saccharomycetes</taxon>
        <taxon>Saccharomycetales</taxon>
        <taxon>Saccharomycetaceae</taxon>
        <taxon>Eremothecium</taxon>
    </lineage>
</organism>
<evidence type="ECO:0000256" key="7">
    <source>
        <dbReference type="ARBA" id="ARBA00023177"/>
    </source>
</evidence>
<dbReference type="RefSeq" id="XP_017987682.1">
    <property type="nucleotide sequence ID" value="XM_018131740.1"/>
</dbReference>
<feature type="transmembrane region" description="Helical" evidence="8">
    <location>
        <begin position="47"/>
        <end position="65"/>
    </location>
</feature>
<feature type="transmembrane region" description="Helical" evidence="8">
    <location>
        <begin position="203"/>
        <end position="223"/>
    </location>
</feature>
<keyword evidence="7 8" id="KW-0924">Ammonia transport</keyword>
<keyword evidence="6 8" id="KW-0472">Membrane</keyword>
<evidence type="ECO:0000256" key="1">
    <source>
        <dbReference type="ARBA" id="ARBA00004141"/>
    </source>
</evidence>
<feature type="transmembrane region" description="Helical" evidence="8">
    <location>
        <begin position="263"/>
        <end position="281"/>
    </location>
</feature>
<dbReference type="InterPro" id="IPR029020">
    <property type="entry name" value="Ammonium/urea_transptr"/>
</dbReference>
<feature type="transmembrane region" description="Helical" evidence="8">
    <location>
        <begin position="105"/>
        <end position="126"/>
    </location>
</feature>
<feature type="transmembrane region" description="Helical" evidence="8">
    <location>
        <begin position="326"/>
        <end position="345"/>
    </location>
</feature>
<dbReference type="EMBL" id="CP014244">
    <property type="protein sequence ID" value="AMD20686.1"/>
    <property type="molecule type" value="Genomic_DNA"/>
</dbReference>
<gene>
    <name evidence="10" type="ORF">AW171_hschr42591</name>
</gene>
<dbReference type="GeneID" id="28723944"/>
<protein>
    <recommendedName>
        <fullName evidence="8">Ammonium transporter</fullName>
    </recommendedName>
</protein>
<dbReference type="AlphaFoldDB" id="A0A120K279"/>
<feature type="transmembrane region" description="Helical" evidence="8">
    <location>
        <begin position="369"/>
        <end position="390"/>
    </location>
</feature>
<dbReference type="Proteomes" id="UP000243052">
    <property type="component" value="Chromosome iv"/>
</dbReference>
<keyword evidence="5 8" id="KW-1133">Transmembrane helix</keyword>
<sequence>MAYVWEESYDAATVGFIFLGAVLVFIMIPGLGFLYSGLARRKSALSLIWAVLVSCIVGLVQWYLLGYSLAFSSTAPNNKVIGNFRSVALSNVYGKVDPTDEFPELAWAIFQGLFMCVTLAIIAGTVAERGRLLPAMVFFFLFSTFVYCPVTYWVWAPGGWAYQWEVLDWAGGGPVEILSAVGGFVYSYFLGRRRDTELVNYRPHNVSMVALGTYLLWFGWLGFNGCTALSPNLRAIYALMNTFISAATGGMAWCVLDYRLERKWSTVGMCSGIISGLVASTPSSGCITLYASLIQGIASGIICNLSTKLKYYAKVDDAMDILAEHGIAGIVGLIFNAIFAADWVIGMDGSSMHDGGWITHNWKQAYKQLAYIVAVTCYSTVVTSAICYIINKIPGLKLRCSEIAEERGMDEDQIGEFAYDYVEVRRDYYAWKNKSDED</sequence>
<feature type="transmembrane region" description="Helical" evidence="8">
    <location>
        <begin position="287"/>
        <end position="305"/>
    </location>
</feature>
<feature type="transmembrane region" description="Helical" evidence="8">
    <location>
        <begin position="133"/>
        <end position="155"/>
    </location>
</feature>
<evidence type="ECO:0000256" key="2">
    <source>
        <dbReference type="ARBA" id="ARBA00005887"/>
    </source>
</evidence>
<name>A0A120K279_9SACH</name>
<reference evidence="10 11" key="1">
    <citation type="submission" date="2016-01" db="EMBL/GenBank/DDBJ databases">
        <title>Genome sequence of the yeast Holleya sinecauda.</title>
        <authorList>
            <person name="Dietrich F.S."/>
        </authorList>
    </citation>
    <scope>NUCLEOTIDE SEQUENCE [LARGE SCALE GENOMIC DNA]</scope>
    <source>
        <strain evidence="10 11">ATCC 58844</strain>
    </source>
</reference>
<keyword evidence="4 8" id="KW-0812">Transmembrane</keyword>
<dbReference type="FunFam" id="1.10.3430.10:FF:000003">
    <property type="entry name" value="Ammonium transporter"/>
    <property type="match status" value="1"/>
</dbReference>
<dbReference type="GO" id="GO:0019740">
    <property type="term" value="P:nitrogen utilization"/>
    <property type="evidence" value="ECO:0007669"/>
    <property type="project" value="UniProtKB-ARBA"/>
</dbReference>
<dbReference type="GO" id="GO:0005886">
    <property type="term" value="C:plasma membrane"/>
    <property type="evidence" value="ECO:0007669"/>
    <property type="project" value="UniProtKB-SubCell"/>
</dbReference>
<evidence type="ECO:0000259" key="9">
    <source>
        <dbReference type="Pfam" id="PF00909"/>
    </source>
</evidence>
<evidence type="ECO:0000256" key="3">
    <source>
        <dbReference type="ARBA" id="ARBA00022448"/>
    </source>
</evidence>
<proteinExistence type="inferred from homology"/>
<dbReference type="SUPFAM" id="SSF111352">
    <property type="entry name" value="Ammonium transporter"/>
    <property type="match status" value="1"/>
</dbReference>
<dbReference type="Gene3D" id="1.10.3430.10">
    <property type="entry name" value="Ammonium transporter AmtB like domains"/>
    <property type="match status" value="1"/>
</dbReference>
<dbReference type="InterPro" id="IPR024041">
    <property type="entry name" value="NH4_transpt_AmtB-like_dom"/>
</dbReference>
<dbReference type="OrthoDB" id="534912at2759"/>
<evidence type="ECO:0000256" key="5">
    <source>
        <dbReference type="ARBA" id="ARBA00022989"/>
    </source>
</evidence>
<evidence type="ECO:0000256" key="4">
    <source>
        <dbReference type="ARBA" id="ARBA00022692"/>
    </source>
</evidence>
<dbReference type="PROSITE" id="PS01219">
    <property type="entry name" value="AMMONIUM_TRANSP"/>
    <property type="match status" value="1"/>
</dbReference>
<keyword evidence="11" id="KW-1185">Reference proteome</keyword>
<evidence type="ECO:0000313" key="11">
    <source>
        <dbReference type="Proteomes" id="UP000243052"/>
    </source>
</evidence>
<dbReference type="NCBIfam" id="TIGR00836">
    <property type="entry name" value="amt"/>
    <property type="match status" value="1"/>
</dbReference>
<evidence type="ECO:0000256" key="6">
    <source>
        <dbReference type="ARBA" id="ARBA00023136"/>
    </source>
</evidence>
<comment type="subcellular location">
    <subcellularLocation>
        <location evidence="8">Cell membrane</location>
        <topology evidence="8">Multi-pass membrane protein</topology>
    </subcellularLocation>
    <subcellularLocation>
        <location evidence="1">Membrane</location>
        <topology evidence="1">Multi-pass membrane protein</topology>
    </subcellularLocation>
</comment>
<dbReference type="InterPro" id="IPR018047">
    <property type="entry name" value="Ammonium_transpt_CS"/>
</dbReference>
<feature type="transmembrane region" description="Helical" evidence="8">
    <location>
        <begin position="235"/>
        <end position="256"/>
    </location>
</feature>
<evidence type="ECO:0000313" key="10">
    <source>
        <dbReference type="EMBL" id="AMD20686.1"/>
    </source>
</evidence>
<accession>A0A120K279</accession>
<comment type="similarity">
    <text evidence="2 8">Belongs to the ammonia transporter channel (TC 1.A.11.2) family.</text>
</comment>
<keyword evidence="3 8" id="KW-0813">Transport</keyword>
<dbReference type="GO" id="GO:0008519">
    <property type="term" value="F:ammonium channel activity"/>
    <property type="evidence" value="ECO:0007669"/>
    <property type="project" value="InterPro"/>
</dbReference>
<feature type="transmembrane region" description="Helical" evidence="8">
    <location>
        <begin position="175"/>
        <end position="191"/>
    </location>
</feature>
<dbReference type="STRING" id="45286.A0A120K279"/>